<proteinExistence type="predicted"/>
<dbReference type="GO" id="GO:0030163">
    <property type="term" value="P:protein catabolic process"/>
    <property type="evidence" value="ECO:0007669"/>
    <property type="project" value="TreeGrafter"/>
</dbReference>
<dbReference type="InterPro" id="IPR003010">
    <property type="entry name" value="C-N_Hydrolase"/>
</dbReference>
<dbReference type="PROSITE" id="PS50263">
    <property type="entry name" value="CN_HYDROLASE"/>
    <property type="match status" value="1"/>
</dbReference>
<dbReference type="Proteomes" id="UP000191144">
    <property type="component" value="Chromosome D"/>
</dbReference>
<dbReference type="AlphaFoldDB" id="A0A1G4J8A3"/>
<organism evidence="3 4">
    <name type="scientific">Lachancea meyersii CBS 8951</name>
    <dbReference type="NCBI Taxonomy" id="1266667"/>
    <lineage>
        <taxon>Eukaryota</taxon>
        <taxon>Fungi</taxon>
        <taxon>Dikarya</taxon>
        <taxon>Ascomycota</taxon>
        <taxon>Saccharomycotina</taxon>
        <taxon>Saccharomycetes</taxon>
        <taxon>Saccharomycetales</taxon>
        <taxon>Saccharomycetaceae</taxon>
        <taxon>Lachancea</taxon>
    </lineage>
</organism>
<name>A0A1G4J8A3_9SACH</name>
<evidence type="ECO:0000259" key="2">
    <source>
        <dbReference type="PROSITE" id="PS50263"/>
    </source>
</evidence>
<dbReference type="PANTHER" id="PTHR11750:SF26">
    <property type="entry name" value="PROTEIN N-TERMINAL AMIDASE"/>
    <property type="match status" value="1"/>
</dbReference>
<feature type="compositionally biased region" description="Basic and acidic residues" evidence="1">
    <location>
        <begin position="264"/>
        <end position="278"/>
    </location>
</feature>
<dbReference type="SUPFAM" id="SSF56317">
    <property type="entry name" value="Carbon-nitrogen hydrolase"/>
    <property type="match status" value="1"/>
</dbReference>
<dbReference type="OrthoDB" id="201515at2759"/>
<dbReference type="InterPro" id="IPR039703">
    <property type="entry name" value="Nta1"/>
</dbReference>
<dbReference type="GO" id="GO:0070773">
    <property type="term" value="F:protein-N-terminal glutamine amidohydrolase activity"/>
    <property type="evidence" value="ECO:0007669"/>
    <property type="project" value="InterPro"/>
</dbReference>
<evidence type="ECO:0000313" key="4">
    <source>
        <dbReference type="Proteomes" id="UP000191144"/>
    </source>
</evidence>
<feature type="region of interest" description="Disordered" evidence="1">
    <location>
        <begin position="264"/>
        <end position="286"/>
    </location>
</feature>
<reference evidence="4" key="1">
    <citation type="submission" date="2016-03" db="EMBL/GenBank/DDBJ databases">
        <authorList>
            <person name="Devillers Hugo."/>
        </authorList>
    </citation>
    <scope>NUCLEOTIDE SEQUENCE [LARGE SCALE GENOMIC DNA]</scope>
</reference>
<dbReference type="CDD" id="cd07566">
    <property type="entry name" value="ScNTA1_like"/>
    <property type="match status" value="1"/>
</dbReference>
<gene>
    <name evidence="3" type="ORF">LAME_0D04412G</name>
</gene>
<dbReference type="Pfam" id="PF00795">
    <property type="entry name" value="CN_hydrolase"/>
    <property type="match status" value="1"/>
</dbReference>
<dbReference type="EMBL" id="LT598482">
    <property type="protein sequence ID" value="SCU86081.1"/>
    <property type="molecule type" value="Genomic_DNA"/>
</dbReference>
<dbReference type="GO" id="GO:0008418">
    <property type="term" value="F:protein-N-terminal asparagine amidohydrolase activity"/>
    <property type="evidence" value="ECO:0007669"/>
    <property type="project" value="InterPro"/>
</dbReference>
<sequence>MTQLLNRLNVKLRIAVVQLNPQIGHVIETTARVNALVSRIEKYKPDIVVFPEFALSGYSFHSRLQIEPYLSPARQGPAWDLCRKISTQLSCVTVMGYPEKCDELTGQKMYNSAIVVNSNGELIFNYRKSFLYHTDEEWGCCENPAGFQTFELPFANIARDADGKMHDISIKSAVGICMDLSPYRFEAPFQDFEFSSFHAEKGTELILFPMAWLNSISVTRDTENPSQRRKDITRSLNALQLPLSGSQGTYHWDVDLQDGTRFAENPEHSTQEKPDNHNETNGFSRPAEPDLSNLNYWILRFMPFLAYADRQNWFIERLLAPLLTKLRGLRSSYMGGVVQKPWLFENRNAIAVMCNRCGVEEGSTVFAGSSSILKFNGQHGDAEKELDSSNRSVEVIGSLSKGYEGVLIRDVEFQVDR</sequence>
<accession>A0A1G4J8A3</accession>
<protein>
    <submittedName>
        <fullName evidence="3">LAME_0D04412g1_1</fullName>
    </submittedName>
</protein>
<feature type="domain" description="CN hydrolase" evidence="2">
    <location>
        <begin position="12"/>
        <end position="413"/>
    </location>
</feature>
<dbReference type="Gene3D" id="3.60.110.10">
    <property type="entry name" value="Carbon-nitrogen hydrolase"/>
    <property type="match status" value="1"/>
</dbReference>
<evidence type="ECO:0000256" key="1">
    <source>
        <dbReference type="SAM" id="MobiDB-lite"/>
    </source>
</evidence>
<keyword evidence="4" id="KW-1185">Reference proteome</keyword>
<dbReference type="InterPro" id="IPR036526">
    <property type="entry name" value="C-N_Hydrolase_sf"/>
</dbReference>
<dbReference type="PANTHER" id="PTHR11750">
    <property type="entry name" value="PROTEIN N-TERMINAL AMIDASE"/>
    <property type="match status" value="1"/>
</dbReference>
<evidence type="ECO:0000313" key="3">
    <source>
        <dbReference type="EMBL" id="SCU86081.1"/>
    </source>
</evidence>